<evidence type="ECO:0000259" key="6">
    <source>
        <dbReference type="PROSITE" id="PS50893"/>
    </source>
</evidence>
<dbReference type="OrthoDB" id="9776369at2"/>
<dbReference type="SMART" id="SM00382">
    <property type="entry name" value="AAA"/>
    <property type="match status" value="1"/>
</dbReference>
<evidence type="ECO:0000256" key="4">
    <source>
        <dbReference type="ARBA" id="ARBA00022840"/>
    </source>
</evidence>
<name>U5T2D9_9GAMM</name>
<evidence type="ECO:0000256" key="1">
    <source>
        <dbReference type="ARBA" id="ARBA00005417"/>
    </source>
</evidence>
<dbReference type="HOGENOM" id="CLU_000604_1_2_6"/>
<dbReference type="AlphaFoldDB" id="U5T2D9"/>
<evidence type="ECO:0000313" key="8">
    <source>
        <dbReference type="Proteomes" id="UP000017640"/>
    </source>
</evidence>
<dbReference type="PANTHER" id="PTHR43820">
    <property type="entry name" value="HIGH-AFFINITY BRANCHED-CHAIN AMINO ACID TRANSPORT ATP-BINDING PROTEIN LIVF"/>
    <property type="match status" value="1"/>
</dbReference>
<dbReference type="PATRIC" id="fig|1335757.3.peg.422"/>
<dbReference type="InterPro" id="IPR052156">
    <property type="entry name" value="BCAA_Transport_ATP-bd_LivF"/>
</dbReference>
<feature type="domain" description="ABC transporter" evidence="6">
    <location>
        <begin position="2"/>
        <end position="232"/>
    </location>
</feature>
<dbReference type="GO" id="GO:0015807">
    <property type="term" value="P:L-amino acid transport"/>
    <property type="evidence" value="ECO:0007669"/>
    <property type="project" value="TreeGrafter"/>
</dbReference>
<protein>
    <recommendedName>
        <fullName evidence="6">ABC transporter domain-containing protein</fullName>
    </recommendedName>
</protein>
<evidence type="ECO:0000256" key="3">
    <source>
        <dbReference type="ARBA" id="ARBA00022741"/>
    </source>
</evidence>
<dbReference type="KEGG" id="spiu:SPICUR_02130"/>
<dbReference type="Pfam" id="PF00005">
    <property type="entry name" value="ABC_tran"/>
    <property type="match status" value="1"/>
</dbReference>
<dbReference type="InterPro" id="IPR027417">
    <property type="entry name" value="P-loop_NTPase"/>
</dbReference>
<dbReference type="RefSeq" id="WP_023365575.1">
    <property type="nucleotide sequence ID" value="NC_022664.1"/>
</dbReference>
<evidence type="ECO:0000256" key="5">
    <source>
        <dbReference type="ARBA" id="ARBA00022970"/>
    </source>
</evidence>
<dbReference type="EMBL" id="CP005990">
    <property type="protein sequence ID" value="AGY91441.1"/>
    <property type="molecule type" value="Genomic_DNA"/>
</dbReference>
<evidence type="ECO:0000313" key="7">
    <source>
        <dbReference type="EMBL" id="AGY91441.1"/>
    </source>
</evidence>
<keyword evidence="4" id="KW-0067">ATP-binding</keyword>
<dbReference type="SUPFAM" id="SSF52540">
    <property type="entry name" value="P-loop containing nucleoside triphosphate hydrolases"/>
    <property type="match status" value="1"/>
</dbReference>
<accession>U5T2D9</accession>
<dbReference type="InterPro" id="IPR003593">
    <property type="entry name" value="AAA+_ATPase"/>
</dbReference>
<dbReference type="PANTHER" id="PTHR43820:SF5">
    <property type="entry name" value="HIGH-AFFINITY BRANCHED-CHAIN AMINO ACID TRANSPORT ATP-BINDING PROTEIN"/>
    <property type="match status" value="1"/>
</dbReference>
<dbReference type="CDD" id="cd03224">
    <property type="entry name" value="ABC_TM1139_LivF_branched"/>
    <property type="match status" value="1"/>
</dbReference>
<dbReference type="GO" id="GO:0005524">
    <property type="term" value="F:ATP binding"/>
    <property type="evidence" value="ECO:0007669"/>
    <property type="project" value="UniProtKB-KW"/>
</dbReference>
<keyword evidence="5" id="KW-0029">Amino-acid transport</keyword>
<proteinExistence type="inferred from homology"/>
<dbReference type="Proteomes" id="UP000017640">
    <property type="component" value="Chromosome"/>
</dbReference>
<dbReference type="STRING" id="1335757.SPICUR_02130"/>
<dbReference type="GO" id="GO:0015658">
    <property type="term" value="F:branched-chain amino acid transmembrane transporter activity"/>
    <property type="evidence" value="ECO:0007669"/>
    <property type="project" value="TreeGrafter"/>
</dbReference>
<keyword evidence="8" id="KW-1185">Reference proteome</keyword>
<keyword evidence="2" id="KW-0813">Transport</keyword>
<comment type="similarity">
    <text evidence="1">Belongs to the ABC transporter superfamily.</text>
</comment>
<dbReference type="eggNOG" id="COG0410">
    <property type="taxonomic scope" value="Bacteria"/>
</dbReference>
<dbReference type="PROSITE" id="PS50893">
    <property type="entry name" value="ABC_TRANSPORTER_2"/>
    <property type="match status" value="1"/>
</dbReference>
<dbReference type="GO" id="GO:0016887">
    <property type="term" value="F:ATP hydrolysis activity"/>
    <property type="evidence" value="ECO:0007669"/>
    <property type="project" value="InterPro"/>
</dbReference>
<dbReference type="InterPro" id="IPR003439">
    <property type="entry name" value="ABC_transporter-like_ATP-bd"/>
</dbReference>
<reference evidence="7 8" key="1">
    <citation type="journal article" date="2013" name="BMC Genomics">
        <title>Genomes of "Spiribacter", a streamlined, successful halophilic bacterium.</title>
        <authorList>
            <person name="Lopez-Perez M."/>
            <person name="Ghai R."/>
            <person name="Leon M.J."/>
            <person name="Rodriguez-Olmos A."/>
            <person name="Copa-Patino J.L."/>
            <person name="Soliveri J."/>
            <person name="Sanchez-Porro C."/>
            <person name="Ventosa A."/>
            <person name="Rodriguez-Valera F."/>
        </authorList>
    </citation>
    <scope>NUCLEOTIDE SEQUENCE [LARGE SCALE GENOMIC DNA]</scope>
    <source>
        <strain evidence="7 8">UAH-SP71</strain>
    </source>
</reference>
<dbReference type="Gene3D" id="3.40.50.300">
    <property type="entry name" value="P-loop containing nucleotide triphosphate hydrolases"/>
    <property type="match status" value="1"/>
</dbReference>
<organism evidence="7 8">
    <name type="scientific">Spiribacter curvatus</name>
    <dbReference type="NCBI Taxonomy" id="1335757"/>
    <lineage>
        <taxon>Bacteria</taxon>
        <taxon>Pseudomonadati</taxon>
        <taxon>Pseudomonadota</taxon>
        <taxon>Gammaproteobacteria</taxon>
        <taxon>Chromatiales</taxon>
        <taxon>Ectothiorhodospiraceae</taxon>
        <taxon>Spiribacter</taxon>
    </lineage>
</organism>
<keyword evidence="3" id="KW-0547">Nucleotide-binding</keyword>
<gene>
    <name evidence="7" type="ORF">SPICUR_02130</name>
</gene>
<sequence length="232" mass="24989">MLEVRDITAAYTSAIIIEKVSLDLGAGEIKAVLGRNGVGKSTLMKCIAGVLPARNGTVSLRGEDLPVSAAHRARLGVAYVPQGREIFPRLTTIENIEVAAHACGHDAHDAVESAFEQFPALRERAHVMGGNLSGGQQQILAIARALALRPSVMILDEPTEGIQPSIIMEIQGILRDLNRSEGVTILLAEQNLDFVSGLAQECYLMNKGRMEQQMPMADIQSNPQLVQEMLGV</sequence>
<evidence type="ECO:0000256" key="2">
    <source>
        <dbReference type="ARBA" id="ARBA00022448"/>
    </source>
</evidence>